<keyword evidence="5" id="KW-1185">Reference proteome</keyword>
<name>S0KX00_9ENTE</name>
<dbReference type="Gene3D" id="3.40.630.30">
    <property type="match status" value="1"/>
</dbReference>
<evidence type="ECO:0000313" key="4">
    <source>
        <dbReference type="EMBL" id="EOT87196.1"/>
    </source>
</evidence>
<dbReference type="PATRIC" id="fig|1140003.3.peg.251"/>
<proteinExistence type="predicted"/>
<gene>
    <name evidence="4" type="ORF">I573_00252</name>
</gene>
<evidence type="ECO:0000256" key="1">
    <source>
        <dbReference type="ARBA" id="ARBA00022679"/>
    </source>
</evidence>
<sequence length="141" mass="15880">MVTKMNPDQLERVLTIWLATNQTAHDFIDPTYWKQQLPTVREAMKTAEIYVYQQQGEIVGFIGLVDGDIAGLFVSSSVQRQGIGHTLLAKAKTIAPSLTLAVYAKNQQAFRFYSKEGFIVIGKSQDAATGEYEYQMEWTSH</sequence>
<dbReference type="RefSeq" id="WP_016184748.1">
    <property type="nucleotide sequence ID" value="NZ_ASWO01000001.1"/>
</dbReference>
<keyword evidence="1" id="KW-0808">Transferase</keyword>
<dbReference type="Proteomes" id="UP000015961">
    <property type="component" value="Unassembled WGS sequence"/>
</dbReference>
<comment type="caution">
    <text evidence="4">The sequence shown here is derived from an EMBL/GenBank/DDBJ whole genome shotgun (WGS) entry which is preliminary data.</text>
</comment>
<dbReference type="eggNOG" id="COG0456">
    <property type="taxonomic scope" value="Bacteria"/>
</dbReference>
<dbReference type="GO" id="GO:0016747">
    <property type="term" value="F:acyltransferase activity, transferring groups other than amino-acyl groups"/>
    <property type="evidence" value="ECO:0007669"/>
    <property type="project" value="InterPro"/>
</dbReference>
<dbReference type="CDD" id="cd04301">
    <property type="entry name" value="NAT_SF"/>
    <property type="match status" value="1"/>
</dbReference>
<dbReference type="InterPro" id="IPR000182">
    <property type="entry name" value="GNAT_dom"/>
</dbReference>
<keyword evidence="2" id="KW-0012">Acyltransferase</keyword>
<dbReference type="EMBL" id="ASWO01000001">
    <property type="protein sequence ID" value="EOT87196.1"/>
    <property type="molecule type" value="Genomic_DNA"/>
</dbReference>
<dbReference type="AlphaFoldDB" id="S0KX00"/>
<accession>S0KX00</accession>
<evidence type="ECO:0000256" key="2">
    <source>
        <dbReference type="ARBA" id="ARBA00023315"/>
    </source>
</evidence>
<organism evidence="4 5">
    <name type="scientific">Enterococcus sulfureus ATCC 49903</name>
    <dbReference type="NCBI Taxonomy" id="1140003"/>
    <lineage>
        <taxon>Bacteria</taxon>
        <taxon>Bacillati</taxon>
        <taxon>Bacillota</taxon>
        <taxon>Bacilli</taxon>
        <taxon>Lactobacillales</taxon>
        <taxon>Enterococcaceae</taxon>
        <taxon>Enterococcus</taxon>
    </lineage>
</organism>
<evidence type="ECO:0000259" key="3">
    <source>
        <dbReference type="PROSITE" id="PS51186"/>
    </source>
</evidence>
<dbReference type="OrthoDB" id="9789605at2"/>
<dbReference type="PANTHER" id="PTHR43800:SF1">
    <property type="entry name" value="PEPTIDYL-LYSINE N-ACETYLTRANSFERASE YJAB"/>
    <property type="match status" value="1"/>
</dbReference>
<dbReference type="PROSITE" id="PS51186">
    <property type="entry name" value="GNAT"/>
    <property type="match status" value="1"/>
</dbReference>
<dbReference type="Pfam" id="PF13673">
    <property type="entry name" value="Acetyltransf_10"/>
    <property type="match status" value="1"/>
</dbReference>
<dbReference type="STRING" id="1140003.OMY_00257"/>
<evidence type="ECO:0000313" key="5">
    <source>
        <dbReference type="Proteomes" id="UP000015961"/>
    </source>
</evidence>
<dbReference type="SUPFAM" id="SSF55729">
    <property type="entry name" value="Acyl-CoA N-acyltransferases (Nat)"/>
    <property type="match status" value="1"/>
</dbReference>
<feature type="domain" description="N-acetyltransferase" evidence="3">
    <location>
        <begin position="1"/>
        <end position="139"/>
    </location>
</feature>
<dbReference type="PANTHER" id="PTHR43800">
    <property type="entry name" value="PEPTIDYL-LYSINE N-ACETYLTRANSFERASE YJAB"/>
    <property type="match status" value="1"/>
</dbReference>
<dbReference type="InterPro" id="IPR016181">
    <property type="entry name" value="Acyl_CoA_acyltransferase"/>
</dbReference>
<reference evidence="4 5" key="1">
    <citation type="submission" date="2013-03" db="EMBL/GenBank/DDBJ databases">
        <title>The Genome Sequence of Enterococcus sulfureus ATCC_49903 (PacBio/Illumina hybrid assembly).</title>
        <authorList>
            <consortium name="The Broad Institute Genomics Platform"/>
            <consortium name="The Broad Institute Genome Sequencing Center for Infectious Disease"/>
            <person name="Earl A."/>
            <person name="Russ C."/>
            <person name="Gilmore M."/>
            <person name="Surin D."/>
            <person name="Walker B."/>
            <person name="Young S."/>
            <person name="Zeng Q."/>
            <person name="Gargeya S."/>
            <person name="Fitzgerald M."/>
            <person name="Haas B."/>
            <person name="Abouelleil A."/>
            <person name="Allen A.W."/>
            <person name="Alvarado L."/>
            <person name="Arachchi H.M."/>
            <person name="Berlin A.M."/>
            <person name="Chapman S.B."/>
            <person name="Gainer-Dewar J."/>
            <person name="Goldberg J."/>
            <person name="Griggs A."/>
            <person name="Gujja S."/>
            <person name="Hansen M."/>
            <person name="Howarth C."/>
            <person name="Imamovic A."/>
            <person name="Ireland A."/>
            <person name="Larimer J."/>
            <person name="McCowan C."/>
            <person name="Murphy C."/>
            <person name="Pearson M."/>
            <person name="Poon T.W."/>
            <person name="Priest M."/>
            <person name="Roberts A."/>
            <person name="Saif S."/>
            <person name="Shea T."/>
            <person name="Sisk P."/>
            <person name="Sykes S."/>
            <person name="Wortman J."/>
            <person name="Nusbaum C."/>
            <person name="Birren B."/>
        </authorList>
    </citation>
    <scope>NUCLEOTIDE SEQUENCE [LARGE SCALE GENOMIC DNA]</scope>
    <source>
        <strain evidence="4 5">ATCC 49903</strain>
    </source>
</reference>
<protein>
    <recommendedName>
        <fullName evidence="3">N-acetyltransferase domain-containing protein</fullName>
    </recommendedName>
</protein>